<dbReference type="Gene3D" id="1.10.1040.10">
    <property type="entry name" value="N-(1-d-carboxylethyl)-l-norvaline Dehydrogenase, domain 2"/>
    <property type="match status" value="1"/>
</dbReference>
<keyword evidence="2" id="KW-0560">Oxidoreductase</keyword>
<name>A0A344LHT1_9PSEU</name>
<dbReference type="InterPro" id="IPR013328">
    <property type="entry name" value="6PGD_dom2"/>
</dbReference>
<dbReference type="Pfam" id="PF21761">
    <property type="entry name" value="RedAm-like_C"/>
    <property type="match status" value="1"/>
</dbReference>
<dbReference type="PANTHER" id="PTHR43580:SF2">
    <property type="entry name" value="CYTOKINE-LIKE NUCLEAR FACTOR N-PAC"/>
    <property type="match status" value="1"/>
</dbReference>
<organism evidence="5 6">
    <name type="scientific">Amycolatopsis albispora</name>
    <dbReference type="NCBI Taxonomy" id="1804986"/>
    <lineage>
        <taxon>Bacteria</taxon>
        <taxon>Bacillati</taxon>
        <taxon>Actinomycetota</taxon>
        <taxon>Actinomycetes</taxon>
        <taxon>Pseudonocardiales</taxon>
        <taxon>Pseudonocardiaceae</taxon>
        <taxon>Amycolatopsis</taxon>
    </lineage>
</organism>
<evidence type="ECO:0000313" key="5">
    <source>
        <dbReference type="EMBL" id="AXB47605.1"/>
    </source>
</evidence>
<evidence type="ECO:0000256" key="1">
    <source>
        <dbReference type="ARBA" id="ARBA00009080"/>
    </source>
</evidence>
<dbReference type="GO" id="GO:0050661">
    <property type="term" value="F:NADP binding"/>
    <property type="evidence" value="ECO:0007669"/>
    <property type="project" value="InterPro"/>
</dbReference>
<feature type="domain" description="NADPH-dependent reductive aminase-like C-terminal" evidence="4">
    <location>
        <begin position="164"/>
        <end position="290"/>
    </location>
</feature>
<gene>
    <name evidence="5" type="ORF">A4R43_38365</name>
</gene>
<sequence length="293" mass="30929">MTENFTTRATVAGLGDMGRALAAALRRNGFPVTVWNRTPGKAGELTAAGAREAAGLAEAFEASPVVILCVVDNEAVGELLDAAGDRLRGRTVVNLTNGTPRQARELAERVTALGAEYVDGGIMAVPPGIGTEASFVLYSGPEHAVEAQRELFEAFGAVRYVGEDTGLAALYDLALLSGMYGMHAGVVHAYALIGSAGVPATEFSALLVPWIEAMSGFVKEAADRVDRDDYTKDVVSNLAMQAKAFPNLIEASVEQGVRPDLMEPVLRLFRERVAQGHGDEDAVGVIKLLRGES</sequence>
<dbReference type="OrthoDB" id="9135493at2"/>
<protein>
    <submittedName>
        <fullName evidence="5">6-phosphogluconate dehydrogenase</fullName>
    </submittedName>
</protein>
<dbReference type="RefSeq" id="WP_113696662.1">
    <property type="nucleotide sequence ID" value="NZ_CP015163.1"/>
</dbReference>
<dbReference type="Proteomes" id="UP000250434">
    <property type="component" value="Chromosome"/>
</dbReference>
<dbReference type="InterPro" id="IPR051265">
    <property type="entry name" value="HIBADH-related_NP60_sf"/>
</dbReference>
<dbReference type="Gene3D" id="3.40.50.720">
    <property type="entry name" value="NAD(P)-binding Rossmann-like Domain"/>
    <property type="match status" value="1"/>
</dbReference>
<dbReference type="InterPro" id="IPR006115">
    <property type="entry name" value="6PGDH_NADP-bd"/>
</dbReference>
<dbReference type="AlphaFoldDB" id="A0A344LHT1"/>
<dbReference type="InterPro" id="IPR015815">
    <property type="entry name" value="HIBADH-related"/>
</dbReference>
<dbReference type="EMBL" id="CP015163">
    <property type="protein sequence ID" value="AXB47605.1"/>
    <property type="molecule type" value="Genomic_DNA"/>
</dbReference>
<evidence type="ECO:0000259" key="4">
    <source>
        <dbReference type="Pfam" id="PF21761"/>
    </source>
</evidence>
<reference evidence="5 6" key="1">
    <citation type="submission" date="2016-04" db="EMBL/GenBank/DDBJ databases">
        <title>Complete genome sequence and analysis of deep-sea sediment isolate, Amycolatopsis sp. WP1.</title>
        <authorList>
            <person name="Wang H."/>
            <person name="Chen S."/>
            <person name="Wu Q."/>
        </authorList>
    </citation>
    <scope>NUCLEOTIDE SEQUENCE [LARGE SCALE GENOMIC DNA]</scope>
    <source>
        <strain evidence="5 6">WP1</strain>
    </source>
</reference>
<keyword evidence="6" id="KW-1185">Reference proteome</keyword>
<dbReference type="PANTHER" id="PTHR43580">
    <property type="entry name" value="OXIDOREDUCTASE GLYR1-RELATED"/>
    <property type="match status" value="1"/>
</dbReference>
<dbReference type="PIRSF" id="PIRSF000103">
    <property type="entry name" value="HIBADH"/>
    <property type="match status" value="1"/>
</dbReference>
<accession>A0A344LHT1</accession>
<feature type="domain" description="6-phosphogluconate dehydrogenase NADP-binding" evidence="3">
    <location>
        <begin position="10"/>
        <end position="161"/>
    </location>
</feature>
<dbReference type="GO" id="GO:0016491">
    <property type="term" value="F:oxidoreductase activity"/>
    <property type="evidence" value="ECO:0007669"/>
    <property type="project" value="UniProtKB-KW"/>
</dbReference>
<dbReference type="InterPro" id="IPR048666">
    <property type="entry name" value="RedAm-like_C"/>
</dbReference>
<proteinExistence type="inferred from homology"/>
<dbReference type="InterPro" id="IPR036291">
    <property type="entry name" value="NAD(P)-bd_dom_sf"/>
</dbReference>
<dbReference type="Pfam" id="PF03446">
    <property type="entry name" value="NAD_binding_2"/>
    <property type="match status" value="1"/>
</dbReference>
<dbReference type="KEGG" id="aab:A4R43_38365"/>
<evidence type="ECO:0000256" key="2">
    <source>
        <dbReference type="ARBA" id="ARBA00023002"/>
    </source>
</evidence>
<evidence type="ECO:0000259" key="3">
    <source>
        <dbReference type="Pfam" id="PF03446"/>
    </source>
</evidence>
<dbReference type="SUPFAM" id="SSF51735">
    <property type="entry name" value="NAD(P)-binding Rossmann-fold domains"/>
    <property type="match status" value="1"/>
</dbReference>
<comment type="similarity">
    <text evidence="1">Belongs to the HIBADH-related family.</text>
</comment>
<evidence type="ECO:0000313" key="6">
    <source>
        <dbReference type="Proteomes" id="UP000250434"/>
    </source>
</evidence>